<reference evidence="5" key="1">
    <citation type="submission" date="2021-03" db="EMBL/GenBank/DDBJ databases">
        <authorList>
            <person name="Bekaert M."/>
        </authorList>
    </citation>
    <scope>NUCLEOTIDE SEQUENCE</scope>
</reference>
<proteinExistence type="predicted"/>
<dbReference type="Pfam" id="PF02182">
    <property type="entry name" value="SAD_SRA"/>
    <property type="match status" value="1"/>
</dbReference>
<evidence type="ECO:0000313" key="5">
    <source>
        <dbReference type="EMBL" id="CAG2202237.1"/>
    </source>
</evidence>
<evidence type="ECO:0000256" key="2">
    <source>
        <dbReference type="PROSITE-ProRule" id="PRU00358"/>
    </source>
</evidence>
<feature type="compositionally biased region" description="Basic and acidic residues" evidence="3">
    <location>
        <begin position="456"/>
        <end position="480"/>
    </location>
</feature>
<dbReference type="Gene3D" id="2.30.280.10">
    <property type="entry name" value="SRA-YDG"/>
    <property type="match status" value="1"/>
</dbReference>
<protein>
    <submittedName>
        <fullName evidence="5">UHRF1</fullName>
        <ecNumber evidence="5">2.3.2.27</ecNumber>
    </submittedName>
</protein>
<feature type="compositionally biased region" description="Basic and acidic residues" evidence="3">
    <location>
        <begin position="436"/>
        <end position="448"/>
    </location>
</feature>
<evidence type="ECO:0000256" key="1">
    <source>
        <dbReference type="ARBA" id="ARBA00023242"/>
    </source>
</evidence>
<feature type="domain" description="YDG" evidence="4">
    <location>
        <begin position="162"/>
        <end position="327"/>
    </location>
</feature>
<dbReference type="OrthoDB" id="2270193at2759"/>
<dbReference type="SUPFAM" id="SSF88697">
    <property type="entry name" value="PUA domain-like"/>
    <property type="match status" value="1"/>
</dbReference>
<dbReference type="PANTHER" id="PTHR14140:SF27">
    <property type="entry name" value="OS04G0289800 PROTEIN"/>
    <property type="match status" value="1"/>
</dbReference>
<organism evidence="5 6">
    <name type="scientific">Mytilus edulis</name>
    <name type="common">Blue mussel</name>
    <dbReference type="NCBI Taxonomy" id="6550"/>
    <lineage>
        <taxon>Eukaryota</taxon>
        <taxon>Metazoa</taxon>
        <taxon>Spiralia</taxon>
        <taxon>Lophotrochozoa</taxon>
        <taxon>Mollusca</taxon>
        <taxon>Bivalvia</taxon>
        <taxon>Autobranchia</taxon>
        <taxon>Pteriomorphia</taxon>
        <taxon>Mytilida</taxon>
        <taxon>Mytiloidea</taxon>
        <taxon>Mytilidae</taxon>
        <taxon>Mytilinae</taxon>
        <taxon>Mytilus</taxon>
    </lineage>
</organism>
<feature type="region of interest" description="Disordered" evidence="3">
    <location>
        <begin position="108"/>
        <end position="132"/>
    </location>
</feature>
<feature type="compositionally biased region" description="Basic and acidic residues" evidence="3">
    <location>
        <begin position="411"/>
        <end position="422"/>
    </location>
</feature>
<dbReference type="GO" id="GO:0044027">
    <property type="term" value="P:negative regulation of gene expression via chromosomal CpG island methylation"/>
    <property type="evidence" value="ECO:0007669"/>
    <property type="project" value="TreeGrafter"/>
</dbReference>
<gene>
    <name evidence="5" type="ORF">MEDL_16808</name>
</gene>
<dbReference type="PROSITE" id="PS51015">
    <property type="entry name" value="YDG"/>
    <property type="match status" value="1"/>
</dbReference>
<evidence type="ECO:0000259" key="4">
    <source>
        <dbReference type="PROSITE" id="PS51015"/>
    </source>
</evidence>
<dbReference type="InterPro" id="IPR015947">
    <property type="entry name" value="PUA-like_sf"/>
</dbReference>
<evidence type="ECO:0000313" key="6">
    <source>
        <dbReference type="Proteomes" id="UP000683360"/>
    </source>
</evidence>
<comment type="subcellular location">
    <subcellularLocation>
        <location evidence="2">Nucleus</location>
    </subcellularLocation>
</comment>
<feature type="compositionally biased region" description="Low complexity" evidence="3">
    <location>
        <begin position="360"/>
        <end position="379"/>
    </location>
</feature>
<dbReference type="Proteomes" id="UP000683360">
    <property type="component" value="Unassembled WGS sequence"/>
</dbReference>
<dbReference type="InterPro" id="IPR036987">
    <property type="entry name" value="SRA-YDG_sf"/>
</dbReference>
<dbReference type="GO" id="GO:0061630">
    <property type="term" value="F:ubiquitin protein ligase activity"/>
    <property type="evidence" value="ECO:0007669"/>
    <property type="project" value="UniProtKB-EC"/>
</dbReference>
<comment type="caution">
    <text evidence="5">The sequence shown here is derived from an EMBL/GenBank/DDBJ whole genome shotgun (WGS) entry which is preliminary data.</text>
</comment>
<feature type="compositionally biased region" description="Polar residues" evidence="3">
    <location>
        <begin position="423"/>
        <end position="432"/>
    </location>
</feature>
<dbReference type="EC" id="2.3.2.27" evidence="5"/>
<dbReference type="AlphaFoldDB" id="A0A8S3RAQ7"/>
<keyword evidence="6" id="KW-1185">Reference proteome</keyword>
<keyword evidence="5" id="KW-0808">Transferase</keyword>
<evidence type="ECO:0000256" key="3">
    <source>
        <dbReference type="SAM" id="MobiDB-lite"/>
    </source>
</evidence>
<dbReference type="GO" id="GO:0005634">
    <property type="term" value="C:nucleus"/>
    <property type="evidence" value="ECO:0007669"/>
    <property type="project" value="UniProtKB-SubCell"/>
</dbReference>
<dbReference type="EMBL" id="CAJPWZ010000882">
    <property type="protein sequence ID" value="CAG2202237.1"/>
    <property type="molecule type" value="Genomic_DNA"/>
</dbReference>
<keyword evidence="5" id="KW-0012">Acyltransferase</keyword>
<accession>A0A8S3RAQ7</accession>
<feature type="compositionally biased region" description="Basic and acidic residues" evidence="3">
    <location>
        <begin position="380"/>
        <end position="402"/>
    </location>
</feature>
<dbReference type="InterPro" id="IPR045134">
    <property type="entry name" value="UHRF1/2-like"/>
</dbReference>
<feature type="region of interest" description="Disordered" evidence="3">
    <location>
        <begin position="331"/>
        <end position="536"/>
    </location>
</feature>
<dbReference type="GO" id="GO:0016567">
    <property type="term" value="P:protein ubiquitination"/>
    <property type="evidence" value="ECO:0007669"/>
    <property type="project" value="TreeGrafter"/>
</dbReference>
<feature type="compositionally biased region" description="Basic and acidic residues" evidence="3">
    <location>
        <begin position="503"/>
        <end position="526"/>
    </location>
</feature>
<keyword evidence="1 2" id="KW-0539">Nucleus</keyword>
<dbReference type="SMART" id="SM00466">
    <property type="entry name" value="SRA"/>
    <property type="match status" value="1"/>
</dbReference>
<sequence>MTQTNSKTQRGRTMESDGFIYFQLNINFDGQRTESTFIKCKPKQTLGDAIFDNMADENVAIVKVPVENKTLISTFYFFATISTFQRTGFMHNLDANKFLVSKKHVELDPENSGSLRGSRRRSARVKGKEVPTETELKEEVDQWIDENDAPAKVAPNRPNFYGAVPGVEVGTVWATRMECCRDGIHRMLEVEMLKFRAKAYSSRNPCWTRWIISIALPGGYEDNIDLGDCFTYTGEGGRDLKGTANKPKNLRTAPQSKDQTLTRGNLALSRYVETGNPVRVIRGYKLQQFSQFAPEDGYRYDGLYTVEKYWSTTGQSGFLVWKFALRRCTDQPPPPWTFEGDGQSLTEEMKSDSGFDSDETASQISSSQSSSQSDEITTQDGKDEIQKKIKSERQDAPEKNEEAENISGDLNELKSTDKDTNGKCDQNATGSSVDVDDAKQNLKDEPKKKTTMKGNNELKEKVELMETESNEKVLDVKMEDGENEDTNKTGNTVEDCIETNDSTELHKKDESENKVTEESMECKSDQTEMVNEIEAA</sequence>
<dbReference type="InterPro" id="IPR003105">
    <property type="entry name" value="SRA_YDG"/>
</dbReference>
<dbReference type="PANTHER" id="PTHR14140">
    <property type="entry name" value="E3 UBIQUITIN-PROTEIN LIGASE UHRF-RELATED"/>
    <property type="match status" value="1"/>
</dbReference>
<name>A0A8S3RAQ7_MYTED</name>